<evidence type="ECO:0000313" key="3">
    <source>
        <dbReference type="Proteomes" id="UP001062738"/>
    </source>
</evidence>
<evidence type="ECO:0000313" key="2">
    <source>
        <dbReference type="EMBL" id="MCY7008796.1"/>
    </source>
</evidence>
<sequence>MKKILVIVRETFPTNMILSDKNIQENFILNPYDEYALFQAKKLKEKLGIEICCIFLSHRESQYNLRTALALGADEGIFLYCPGNNIKKIAKELASEIRKENYSSIFVGIRDVNDDREELPGYLSIFLDIPLYPHILSLDYENEKFIVRREREETIDTLEINKVGIFAFSQNVYEPEYPSISSIISIKDKKIKTISCETSFQEEGKKIFYQDIRRKQKILKKINANLGTNEILEYLKTWKLLD</sequence>
<dbReference type="InterPro" id="IPR014729">
    <property type="entry name" value="Rossmann-like_a/b/a_fold"/>
</dbReference>
<gene>
    <name evidence="2" type="ORF">OCK72_09180</name>
</gene>
<reference evidence="2" key="1">
    <citation type="submission" date="2022-09" db="EMBL/GenBank/DDBJ databases">
        <authorList>
            <person name="Zoaiter M."/>
        </authorList>
    </citation>
    <scope>NUCLEOTIDE SEQUENCE</scope>
    <source>
        <strain evidence="2">DSM 19848</strain>
    </source>
</reference>
<dbReference type="PANTHER" id="PTHR21294:SF17">
    <property type="entry name" value="PROTEIN FIXA"/>
    <property type="match status" value="1"/>
</dbReference>
<name>A0ABT4DMS1_FUSSI</name>
<dbReference type="InterPro" id="IPR012255">
    <property type="entry name" value="ETF_b"/>
</dbReference>
<organism evidence="2 3">
    <name type="scientific">Fusobacterium simiae</name>
    <dbReference type="NCBI Taxonomy" id="855"/>
    <lineage>
        <taxon>Bacteria</taxon>
        <taxon>Fusobacteriati</taxon>
        <taxon>Fusobacteriota</taxon>
        <taxon>Fusobacteriia</taxon>
        <taxon>Fusobacteriales</taxon>
        <taxon>Fusobacteriaceae</taxon>
        <taxon>Fusobacterium</taxon>
    </lineage>
</organism>
<dbReference type="RefSeq" id="WP_265152579.1">
    <property type="nucleotide sequence ID" value="NZ_JAOXXL010000030.1"/>
</dbReference>
<comment type="caution">
    <text evidence="2">The sequence shown here is derived from an EMBL/GenBank/DDBJ whole genome shotgun (WGS) entry which is preliminary data.</text>
</comment>
<evidence type="ECO:0000259" key="1">
    <source>
        <dbReference type="SMART" id="SM00893"/>
    </source>
</evidence>
<dbReference type="EMBL" id="JAOXXL010000030">
    <property type="protein sequence ID" value="MCY7008796.1"/>
    <property type="molecule type" value="Genomic_DNA"/>
</dbReference>
<dbReference type="SMART" id="SM00893">
    <property type="entry name" value="ETF"/>
    <property type="match status" value="1"/>
</dbReference>
<dbReference type="Gene3D" id="3.40.50.620">
    <property type="entry name" value="HUPs"/>
    <property type="match status" value="1"/>
</dbReference>
<dbReference type="SUPFAM" id="SSF52402">
    <property type="entry name" value="Adenine nucleotide alpha hydrolases-like"/>
    <property type="match status" value="1"/>
</dbReference>
<keyword evidence="3" id="KW-1185">Reference proteome</keyword>
<accession>A0ABT4DMS1</accession>
<dbReference type="Pfam" id="PF01012">
    <property type="entry name" value="ETF"/>
    <property type="match status" value="1"/>
</dbReference>
<dbReference type="InterPro" id="IPR014730">
    <property type="entry name" value="ETF_a/b_N"/>
</dbReference>
<dbReference type="Proteomes" id="UP001062738">
    <property type="component" value="Unassembled WGS sequence"/>
</dbReference>
<dbReference type="PANTHER" id="PTHR21294">
    <property type="entry name" value="ELECTRON TRANSFER FLAVOPROTEIN BETA-SUBUNIT"/>
    <property type="match status" value="1"/>
</dbReference>
<feature type="domain" description="Electron transfer flavoprotein alpha/beta-subunit N-terminal" evidence="1">
    <location>
        <begin position="17"/>
        <end position="203"/>
    </location>
</feature>
<protein>
    <submittedName>
        <fullName evidence="2">Electron transfer flavoprotein</fullName>
    </submittedName>
</protein>
<proteinExistence type="predicted"/>